<dbReference type="AlphaFoldDB" id="A0A7S1YEI7"/>
<evidence type="ECO:0008006" key="3">
    <source>
        <dbReference type="Google" id="ProtNLM"/>
    </source>
</evidence>
<feature type="signal peptide" evidence="1">
    <location>
        <begin position="1"/>
        <end position="28"/>
    </location>
</feature>
<evidence type="ECO:0000313" key="2">
    <source>
        <dbReference type="EMBL" id="CAD9299758.1"/>
    </source>
</evidence>
<dbReference type="Pfam" id="PF05981">
    <property type="entry name" value="CreA"/>
    <property type="match status" value="1"/>
</dbReference>
<evidence type="ECO:0000256" key="1">
    <source>
        <dbReference type="SAM" id="SignalP"/>
    </source>
</evidence>
<reference evidence="2" key="1">
    <citation type="submission" date="2021-01" db="EMBL/GenBank/DDBJ databases">
        <authorList>
            <person name="Corre E."/>
            <person name="Pelletier E."/>
            <person name="Niang G."/>
            <person name="Scheremetjew M."/>
            <person name="Finn R."/>
            <person name="Kale V."/>
            <person name="Holt S."/>
            <person name="Cochrane G."/>
            <person name="Meng A."/>
            <person name="Brown T."/>
            <person name="Cohen L."/>
        </authorList>
    </citation>
    <scope>NUCLEOTIDE SEQUENCE</scope>
    <source>
        <strain evidence="2">CCMP 410</strain>
    </source>
</reference>
<accession>A0A7S1YEI7</accession>
<dbReference type="PANTHER" id="PTHR37952">
    <property type="match status" value="1"/>
</dbReference>
<dbReference type="PANTHER" id="PTHR37952:SF2">
    <property type="entry name" value="PROTEIN CREA"/>
    <property type="match status" value="1"/>
</dbReference>
<name>A0A7S1YEI7_9STRA</name>
<gene>
    <name evidence="2" type="ORF">GOCE00092_LOCUS21104</name>
</gene>
<protein>
    <recommendedName>
        <fullName evidence="3">PsbP C-terminal domain-containing protein</fullName>
    </recommendedName>
</protein>
<sequence length="246" mass="26313">MATMRRTDVALVALCSVLFVFLTPAANAFVVAPSRAASAGGVAIINHQRSSSYNYNPASKSTSALNAQKPSLQHKIGTAVVGAMLFFSTLAGGPALPPSTLPPPAFADSSRVVGELQGSGLIFKDTLEIESFDDPKVKGVTLYISNFQRPLTERLTSDFLSDPSYASVGCAKTGPVTIADNIAKGKGGEEVFEESKSLLFKTLRVQRIYDEQKKTVIYVSFNTRFDKSADSNKSRFKSSICAVALE</sequence>
<dbReference type="EMBL" id="HBGK01040411">
    <property type="protein sequence ID" value="CAD9299758.1"/>
    <property type="molecule type" value="Transcribed_RNA"/>
</dbReference>
<dbReference type="InterPro" id="IPR010292">
    <property type="entry name" value="Uncharacterised_CreA"/>
</dbReference>
<feature type="chain" id="PRO_5031108850" description="PsbP C-terminal domain-containing protein" evidence="1">
    <location>
        <begin position="29"/>
        <end position="246"/>
    </location>
</feature>
<proteinExistence type="predicted"/>
<keyword evidence="1" id="KW-0732">Signal</keyword>
<organism evidence="2">
    <name type="scientific">Grammatophora oceanica</name>
    <dbReference type="NCBI Taxonomy" id="210454"/>
    <lineage>
        <taxon>Eukaryota</taxon>
        <taxon>Sar</taxon>
        <taxon>Stramenopiles</taxon>
        <taxon>Ochrophyta</taxon>
        <taxon>Bacillariophyta</taxon>
        <taxon>Fragilariophyceae</taxon>
        <taxon>Fragilariophycidae</taxon>
        <taxon>Rhabdonematales</taxon>
        <taxon>Grammatophoraceae</taxon>
        <taxon>Grammatophora</taxon>
    </lineage>
</organism>